<keyword evidence="2" id="KW-1185">Reference proteome</keyword>
<dbReference type="Proteomes" id="UP000198634">
    <property type="component" value="Unassembled WGS sequence"/>
</dbReference>
<organism evidence="1 2">
    <name type="scientific">Thalassovita taeanensis</name>
    <dbReference type="NCBI Taxonomy" id="657014"/>
    <lineage>
        <taxon>Bacteria</taxon>
        <taxon>Pseudomonadati</taxon>
        <taxon>Pseudomonadota</taxon>
        <taxon>Alphaproteobacteria</taxon>
        <taxon>Rhodobacterales</taxon>
        <taxon>Roseobacteraceae</taxon>
        <taxon>Thalassovita</taxon>
    </lineage>
</organism>
<dbReference type="AlphaFoldDB" id="A0A1H9DP18"/>
<dbReference type="OrthoDB" id="7689895at2"/>
<protein>
    <submittedName>
        <fullName evidence="1">Uncharacterized protein</fullName>
    </submittedName>
</protein>
<evidence type="ECO:0000313" key="2">
    <source>
        <dbReference type="Proteomes" id="UP000198634"/>
    </source>
</evidence>
<dbReference type="EMBL" id="FOEP01000004">
    <property type="protein sequence ID" value="SEQ15067.1"/>
    <property type="molecule type" value="Genomic_DNA"/>
</dbReference>
<gene>
    <name evidence="1" type="ORF">SAMN04488092_104225</name>
</gene>
<evidence type="ECO:0000313" key="1">
    <source>
        <dbReference type="EMBL" id="SEQ15067.1"/>
    </source>
</evidence>
<reference evidence="1 2" key="1">
    <citation type="submission" date="2016-10" db="EMBL/GenBank/DDBJ databases">
        <authorList>
            <person name="de Groot N.N."/>
        </authorList>
    </citation>
    <scope>NUCLEOTIDE SEQUENCE [LARGE SCALE GENOMIC DNA]</scope>
    <source>
        <strain evidence="1 2">DSM 22007</strain>
    </source>
</reference>
<dbReference type="STRING" id="657014.SAMN04488092_104225"/>
<name>A0A1H9DP18_9RHOB</name>
<accession>A0A1H9DP18</accession>
<proteinExistence type="predicted"/>
<sequence length="107" mass="12356">MNEMGLADELAETRAGIARLKEREAALRAAILAQRHDVPDGRWSRVEVVERRARVFDKALLPTEIREDPRYWREKLTRYVQCLPVQVQRARPGWPIRRVDGGGAAMH</sequence>